<feature type="transmembrane region" description="Helical" evidence="13">
    <location>
        <begin position="29"/>
        <end position="55"/>
    </location>
</feature>
<dbReference type="PANTHER" id="PTHR11394">
    <property type="entry name" value="TASTE RECEPTOR TYPE 2"/>
    <property type="match status" value="1"/>
</dbReference>
<keyword evidence="4 12" id="KW-0716">Sensory transduction</keyword>
<feature type="transmembrane region" description="Helical" evidence="13">
    <location>
        <begin position="105"/>
        <end position="127"/>
    </location>
</feature>
<dbReference type="PANTHER" id="PTHR11394:SF47">
    <property type="entry name" value="TASTE RECEPTOR TYPE 2 MEMBER 40"/>
    <property type="match status" value="1"/>
</dbReference>
<evidence type="ECO:0000256" key="4">
    <source>
        <dbReference type="ARBA" id="ARBA00022606"/>
    </source>
</evidence>
<evidence type="ECO:0000256" key="9">
    <source>
        <dbReference type="ARBA" id="ARBA00023170"/>
    </source>
</evidence>
<keyword evidence="15" id="KW-1185">Reference proteome</keyword>
<evidence type="ECO:0000256" key="10">
    <source>
        <dbReference type="ARBA" id="ARBA00023224"/>
    </source>
</evidence>
<comment type="caution">
    <text evidence="14">The sequence shown here is derived from an EMBL/GenBank/DDBJ whole genome shotgun (WGS) entry which is preliminary data.</text>
</comment>
<dbReference type="GO" id="GO:0016020">
    <property type="term" value="C:membrane"/>
    <property type="evidence" value="ECO:0007669"/>
    <property type="project" value="UniProtKB-SubCell"/>
</dbReference>
<comment type="subcellular location">
    <subcellularLocation>
        <location evidence="1 12">Membrane</location>
        <topology evidence="1 12">Multi-pass membrane protein</topology>
    </subcellularLocation>
</comment>
<keyword evidence="8 12" id="KW-0472">Membrane</keyword>
<feature type="transmembrane region" description="Helical" evidence="13">
    <location>
        <begin position="209"/>
        <end position="229"/>
    </location>
</feature>
<dbReference type="EMBL" id="DYDO01000008">
    <property type="protein sequence ID" value="DBA18933.1"/>
    <property type="molecule type" value="Genomic_DNA"/>
</dbReference>
<evidence type="ECO:0000313" key="14">
    <source>
        <dbReference type="EMBL" id="DBA18933.1"/>
    </source>
</evidence>
<comment type="similarity">
    <text evidence="2 11">Belongs to the G-protein coupled receptor T2R family.</text>
</comment>
<keyword evidence="3 12" id="KW-0919">Taste</keyword>
<gene>
    <name evidence="14" type="ORF">GDO54_014824</name>
</gene>
<feature type="transmembrane region" description="Helical" evidence="13">
    <location>
        <begin position="241"/>
        <end position="262"/>
    </location>
</feature>
<evidence type="ECO:0000313" key="15">
    <source>
        <dbReference type="Proteomes" id="UP001181693"/>
    </source>
</evidence>
<name>A0AAV2ZZ47_PYXAD</name>
<evidence type="ECO:0000256" key="8">
    <source>
        <dbReference type="ARBA" id="ARBA00023136"/>
    </source>
</evidence>
<reference evidence="14" key="1">
    <citation type="thesis" date="2020" institute="ProQuest LLC" country="789 East Eisenhower Parkway, Ann Arbor, MI, USA">
        <title>Comparative Genomics and Chromosome Evolution.</title>
        <authorList>
            <person name="Mudd A.B."/>
        </authorList>
    </citation>
    <scope>NUCLEOTIDE SEQUENCE</scope>
    <source>
        <strain evidence="14">1538</strain>
        <tissue evidence="14">Blood</tissue>
    </source>
</reference>
<dbReference type="Pfam" id="PF05296">
    <property type="entry name" value="TAS2R"/>
    <property type="match status" value="1"/>
</dbReference>
<evidence type="ECO:0000256" key="3">
    <source>
        <dbReference type="ARBA" id="ARBA00022480"/>
    </source>
</evidence>
<evidence type="ECO:0000256" key="13">
    <source>
        <dbReference type="SAM" id="Phobius"/>
    </source>
</evidence>
<dbReference type="AlphaFoldDB" id="A0AAV2ZZ47"/>
<keyword evidence="5 12" id="KW-0812">Transmembrane</keyword>
<evidence type="ECO:0000256" key="6">
    <source>
        <dbReference type="ARBA" id="ARBA00022989"/>
    </source>
</evidence>
<proteinExistence type="inferred from homology"/>
<sequence length="286" mass="32973">MTSFFLNTCIILGTWKSLINGVKTNRFDLIHLVMGITNILMQSLLTVDHILFWFLEFYDSIHLIVVFPLLFFIRFTYWPMAWLCACYCTVITRFNHRIFIFIKKVICNFLPHLLLLSVIWSLGFTLIQFKCVMYDFSGCMKGAFNATKKSQLGAFYNFSETLIISLDYFFPFFIIVTSLMVTVSSLLTHIWNMNKAGSDFRQNIQLHVNAARTLMLLLLLSIAFYISTITTLTKTYSLENIVVVVSWVMITMFPTAEGAILIQANPKLRNMFLTWLSAGGLLGCRK</sequence>
<evidence type="ECO:0000256" key="5">
    <source>
        <dbReference type="ARBA" id="ARBA00022692"/>
    </source>
</evidence>
<evidence type="ECO:0000256" key="2">
    <source>
        <dbReference type="ARBA" id="ARBA00007376"/>
    </source>
</evidence>
<keyword evidence="7 12" id="KW-0297">G-protein coupled receptor</keyword>
<evidence type="ECO:0000256" key="7">
    <source>
        <dbReference type="ARBA" id="ARBA00023040"/>
    </source>
</evidence>
<dbReference type="GO" id="GO:0004930">
    <property type="term" value="F:G protein-coupled receptor activity"/>
    <property type="evidence" value="ECO:0007669"/>
    <property type="project" value="UniProtKB-KW"/>
</dbReference>
<keyword evidence="6 13" id="KW-1133">Transmembrane helix</keyword>
<dbReference type="InterPro" id="IPR007960">
    <property type="entry name" value="TAS2R"/>
</dbReference>
<dbReference type="Proteomes" id="UP001181693">
    <property type="component" value="Unassembled WGS sequence"/>
</dbReference>
<keyword evidence="9 12" id="KW-0675">Receptor</keyword>
<feature type="transmembrane region" description="Helical" evidence="13">
    <location>
        <begin position="168"/>
        <end position="188"/>
    </location>
</feature>
<accession>A0AAV2ZZ47</accession>
<evidence type="ECO:0000256" key="12">
    <source>
        <dbReference type="RuleBase" id="RU004424"/>
    </source>
</evidence>
<organism evidence="14 15">
    <name type="scientific">Pyxicephalus adspersus</name>
    <name type="common">African bullfrog</name>
    <dbReference type="NCBI Taxonomy" id="30357"/>
    <lineage>
        <taxon>Eukaryota</taxon>
        <taxon>Metazoa</taxon>
        <taxon>Chordata</taxon>
        <taxon>Craniata</taxon>
        <taxon>Vertebrata</taxon>
        <taxon>Euteleostomi</taxon>
        <taxon>Amphibia</taxon>
        <taxon>Batrachia</taxon>
        <taxon>Anura</taxon>
        <taxon>Neobatrachia</taxon>
        <taxon>Ranoidea</taxon>
        <taxon>Pyxicephalidae</taxon>
        <taxon>Pyxicephalinae</taxon>
        <taxon>Pyxicephalus</taxon>
    </lineage>
</organism>
<evidence type="ECO:0000256" key="11">
    <source>
        <dbReference type="RuleBase" id="RU004423"/>
    </source>
</evidence>
<evidence type="ECO:0000256" key="1">
    <source>
        <dbReference type="ARBA" id="ARBA00004141"/>
    </source>
</evidence>
<protein>
    <recommendedName>
        <fullName evidence="12">Taste receptor type 2</fullName>
    </recommendedName>
</protein>
<feature type="transmembrane region" description="Helical" evidence="13">
    <location>
        <begin position="61"/>
        <end position="84"/>
    </location>
</feature>
<dbReference type="GO" id="GO:0033038">
    <property type="term" value="F:bitter taste receptor activity"/>
    <property type="evidence" value="ECO:0007669"/>
    <property type="project" value="InterPro"/>
</dbReference>
<keyword evidence="10 12" id="KW-0807">Transducer</keyword>